<feature type="non-terminal residue" evidence="1">
    <location>
        <position position="117"/>
    </location>
</feature>
<dbReference type="InterPro" id="IPR023606">
    <property type="entry name" value="CoA-Trfase_III_dom_1_sf"/>
</dbReference>
<keyword evidence="2" id="KW-1185">Reference proteome</keyword>
<protein>
    <submittedName>
        <fullName evidence="1">CoA transferase</fullName>
    </submittedName>
</protein>
<evidence type="ECO:0000313" key="2">
    <source>
        <dbReference type="Proteomes" id="UP000482487"/>
    </source>
</evidence>
<keyword evidence="1" id="KW-0808">Transferase</keyword>
<dbReference type="PANTHER" id="PTHR48228:SF5">
    <property type="entry name" value="ALPHA-METHYLACYL-COA RACEMASE"/>
    <property type="match status" value="1"/>
</dbReference>
<dbReference type="InterPro" id="IPR050509">
    <property type="entry name" value="CoA-transferase_III"/>
</dbReference>
<dbReference type="InterPro" id="IPR003673">
    <property type="entry name" value="CoA-Trfase_fam_III"/>
</dbReference>
<proteinExistence type="predicted"/>
<dbReference type="PANTHER" id="PTHR48228">
    <property type="entry name" value="SUCCINYL-COA--D-CITRAMALATE COA-TRANSFERASE"/>
    <property type="match status" value="1"/>
</dbReference>
<evidence type="ECO:0000313" key="1">
    <source>
        <dbReference type="EMBL" id="MYL85082.1"/>
    </source>
</evidence>
<gene>
    <name evidence="1" type="ORF">GTA51_18380</name>
</gene>
<reference evidence="1 2" key="1">
    <citation type="submission" date="2020-01" db="EMBL/GenBank/DDBJ databases">
        <title>Genome sequence of Desulfovibrio aerotolerans DSM 16695(T).</title>
        <authorList>
            <person name="Karnachuk O."/>
            <person name="Avakyan M."/>
            <person name="Mardanov A."/>
            <person name="Kadnikov V."/>
            <person name="Ravin N."/>
        </authorList>
    </citation>
    <scope>NUCLEOTIDE SEQUENCE [LARGE SCALE GENOMIC DNA]</scope>
    <source>
        <strain evidence="1 2">DSM 16695</strain>
    </source>
</reference>
<accession>A0A7C9IYK5</accession>
<name>A0A7C9IYK5_9BACT</name>
<dbReference type="AlphaFoldDB" id="A0A7C9IYK5"/>
<sequence length="117" mass="12969">MDILRGIRVVNLALNLPGPLAANRLARMGAEVVKVEPPAGDPMELYSAAWYREMAAGQELVRLDMKTQEGQTRCGELLADADLLITSNRPSVLTRLHISWETLHPRFTKLCQVAIFG</sequence>
<dbReference type="Gene3D" id="3.40.50.10540">
    <property type="entry name" value="Crotonobetainyl-coa:carnitine coa-transferase, domain 1"/>
    <property type="match status" value="1"/>
</dbReference>
<organism evidence="1 2">
    <name type="scientific">Solidesulfovibrio aerotolerans</name>
    <dbReference type="NCBI Taxonomy" id="295255"/>
    <lineage>
        <taxon>Bacteria</taxon>
        <taxon>Pseudomonadati</taxon>
        <taxon>Thermodesulfobacteriota</taxon>
        <taxon>Desulfovibrionia</taxon>
        <taxon>Desulfovibrionales</taxon>
        <taxon>Desulfovibrionaceae</taxon>
        <taxon>Solidesulfovibrio</taxon>
    </lineage>
</organism>
<dbReference type="GO" id="GO:0016740">
    <property type="term" value="F:transferase activity"/>
    <property type="evidence" value="ECO:0007669"/>
    <property type="project" value="UniProtKB-KW"/>
</dbReference>
<comment type="caution">
    <text evidence="1">The sequence shown here is derived from an EMBL/GenBank/DDBJ whole genome shotgun (WGS) entry which is preliminary data.</text>
</comment>
<dbReference type="SUPFAM" id="SSF89796">
    <property type="entry name" value="CoA-transferase family III (CaiB/BaiF)"/>
    <property type="match status" value="1"/>
</dbReference>
<dbReference type="Proteomes" id="UP000482487">
    <property type="component" value="Unassembled WGS sequence"/>
</dbReference>
<dbReference type="RefSeq" id="WP_211922653.1">
    <property type="nucleotide sequence ID" value="NZ_WVUD01000054.1"/>
</dbReference>
<dbReference type="Pfam" id="PF02515">
    <property type="entry name" value="CoA_transf_3"/>
    <property type="match status" value="1"/>
</dbReference>
<dbReference type="EMBL" id="WVUD01000054">
    <property type="protein sequence ID" value="MYL85082.1"/>
    <property type="molecule type" value="Genomic_DNA"/>
</dbReference>